<organism evidence="1 2">
    <name type="scientific">Aquipseudomonas campi</name>
    <dbReference type="NCBI Taxonomy" id="2731681"/>
    <lineage>
        <taxon>Bacteria</taxon>
        <taxon>Pseudomonadati</taxon>
        <taxon>Pseudomonadota</taxon>
        <taxon>Gammaproteobacteria</taxon>
        <taxon>Pseudomonadales</taxon>
        <taxon>Pseudomonadaceae</taxon>
        <taxon>Aquipseudomonas</taxon>
    </lineage>
</organism>
<dbReference type="Proteomes" id="UP000501379">
    <property type="component" value="Chromosome"/>
</dbReference>
<proteinExistence type="predicted"/>
<dbReference type="EMBL" id="CP053697">
    <property type="protein sequence ID" value="QKE63816.1"/>
    <property type="molecule type" value="Genomic_DNA"/>
</dbReference>
<sequence>MNEAIKKSLMFVSSDDFYLLTYSIIIVLDCLNCTKSREFKDYRKLPFIIEIVNNKKLAIILEASKTEPLHKKDKDFIFQSYSNGLAKRSETLKILFTLEKKGYISLTQGNIETLVNITLNKEKLPDGFLSRDVFSGEYANCESFKRTIQRSTSITLDTFLSKVYRDRGIKIWEI</sequence>
<protein>
    <submittedName>
        <fullName evidence="1">Uncharacterized protein</fullName>
    </submittedName>
</protein>
<evidence type="ECO:0000313" key="1">
    <source>
        <dbReference type="EMBL" id="QKE63816.1"/>
    </source>
</evidence>
<dbReference type="AlphaFoldDB" id="A0A6M8FV93"/>
<evidence type="ECO:0000313" key="2">
    <source>
        <dbReference type="Proteomes" id="UP000501379"/>
    </source>
</evidence>
<name>A0A6M8FV93_9GAMM</name>
<gene>
    <name evidence="1" type="ORF">HNE05_10750</name>
</gene>
<dbReference type="RefSeq" id="WP_173208018.1">
    <property type="nucleotide sequence ID" value="NZ_CP053697.2"/>
</dbReference>
<reference evidence="1" key="1">
    <citation type="submission" date="2020-07" db="EMBL/GenBank/DDBJ databases">
        <title>Nitrate ammonifying Pseudomonas campi sp. nov. isolated from German agricultural grassland.</title>
        <authorList>
            <person name="Timsy T."/>
            <person name="Ulrich A."/>
            <person name="Spanner T."/>
            <person name="Foesel B."/>
            <person name="Kolb S."/>
            <person name="Horn M.A."/>
            <person name="Behrendt U."/>
        </authorList>
    </citation>
    <scope>NUCLEOTIDE SEQUENCE</scope>
    <source>
        <strain evidence="1">S1-A32-2</strain>
    </source>
</reference>
<dbReference type="KEGG" id="pcam:HNE05_10750"/>
<keyword evidence="2" id="KW-1185">Reference proteome</keyword>
<accession>A0A6M8FV93</accession>